<keyword evidence="7" id="KW-0472">Membrane</keyword>
<evidence type="ECO:0000313" key="9">
    <source>
        <dbReference type="EMBL" id="KAG5552350.1"/>
    </source>
</evidence>
<evidence type="ECO:0000313" key="10">
    <source>
        <dbReference type="Proteomes" id="UP000823749"/>
    </source>
</evidence>
<dbReference type="EMBL" id="JACTNZ010000004">
    <property type="protein sequence ID" value="KAG5552350.1"/>
    <property type="molecule type" value="Genomic_DNA"/>
</dbReference>
<dbReference type="Pfam" id="PF14416">
    <property type="entry name" value="PMR5N"/>
    <property type="match status" value="1"/>
</dbReference>
<dbReference type="InterPro" id="IPR020084">
    <property type="entry name" value="NUDIX_hydrolase_CS"/>
</dbReference>
<sequence>MRVHTFKFPNRCIYKLKPHRKAILLLTPTLILLTFVPRDYFHHNLLTRKLRLTPPCSLVNSNDSASVGLSNKCDVFRGKWVPHPKGPYYTNESACVIQDGQNCVRFGRPDAEFMKWRWKPDECELPLFDGAQFLEIVKGKSMAFVGDSVARNQMQSLGCLLSSVATYVDESSTKSDRGFKRWLYTDYNFTLTLMRTTHLVKARGVENYPNNPIDLYLDEVDDSWSNQAGDFDYIIISSGHWFSKQLMYYEKGKVVGCSLCQQNNVTDLTMMAFETAFRALLDHQNFKGTVLLRTFSPAHFQAEEREGRGNCVRTRPFTKQEMKFDWYIWMLRMIQKDQLRAAKREGRERGRRLKFRLLDVTEAMRRRPDGHPNHYGHPPEKKKPVADCLHWCLPGPIDLWNELLLHMLKIEDGEVDTDEEFTESVLRQDAIEPNIHTMLRAIQILGSSSSGFVSHRLKPHGNCALSLVPSSAKPSPLSPCPPRRTAKNVSSMKGRCFRAFPAYCTRSESNPDVTSPSSSPTLKSTIPTYIEKQFHHGLECELVVGMEYVLGSLLHPFDSYLLLRGTLNQSSQGRQSELLHVTMSDDVHDDVSSDNTFSSIYSNITSMQGHIRKINFCQLCGGPTKHEIPDGEEKMRAICTLCGRIAYENPKMVVGCLIEHDNKILLCQRKIQPSYGLWTLPAGYMEIGESAAEGAIRETWEEAGAEVEVLSPFAQLDIPRIGQTYIIFLAKLKRLHFSPGPESSDCRLFLFDDIPFDSLAFSSMLVTLNLIERLEDQGSTMAPLIKAAILKEYRVDVGSRELLKQKVVLRLPKVAVAAWVRMAIGLARALLIFKPTRSIIICSPDMK</sequence>
<dbReference type="GO" id="GO:0005794">
    <property type="term" value="C:Golgi apparatus"/>
    <property type="evidence" value="ECO:0007669"/>
    <property type="project" value="TreeGrafter"/>
</dbReference>
<feature type="domain" description="Nudix hydrolase" evidence="8">
    <location>
        <begin position="649"/>
        <end position="772"/>
    </location>
</feature>
<dbReference type="Gene3D" id="3.90.79.10">
    <property type="entry name" value="Nucleoside Triphosphate Pyrophosphohydrolase"/>
    <property type="match status" value="1"/>
</dbReference>
<evidence type="ECO:0000256" key="7">
    <source>
        <dbReference type="ARBA" id="ARBA00023136"/>
    </source>
</evidence>
<keyword evidence="6" id="KW-1133">Transmembrane helix</keyword>
<evidence type="ECO:0000256" key="2">
    <source>
        <dbReference type="ARBA" id="ARBA00007727"/>
    </source>
</evidence>
<dbReference type="InterPro" id="IPR029401">
    <property type="entry name" value="Nudix_N"/>
</dbReference>
<dbReference type="CDD" id="cd04511">
    <property type="entry name" value="NUDIX_Hydrolase"/>
    <property type="match status" value="1"/>
</dbReference>
<organism evidence="9 10">
    <name type="scientific">Rhododendron griersonianum</name>
    <dbReference type="NCBI Taxonomy" id="479676"/>
    <lineage>
        <taxon>Eukaryota</taxon>
        <taxon>Viridiplantae</taxon>
        <taxon>Streptophyta</taxon>
        <taxon>Embryophyta</taxon>
        <taxon>Tracheophyta</taxon>
        <taxon>Spermatophyta</taxon>
        <taxon>Magnoliopsida</taxon>
        <taxon>eudicotyledons</taxon>
        <taxon>Gunneridae</taxon>
        <taxon>Pentapetalae</taxon>
        <taxon>asterids</taxon>
        <taxon>Ericales</taxon>
        <taxon>Ericaceae</taxon>
        <taxon>Ericoideae</taxon>
        <taxon>Rhodoreae</taxon>
        <taxon>Rhododendron</taxon>
    </lineage>
</organism>
<dbReference type="PROSITE" id="PS00893">
    <property type="entry name" value="NUDIX_BOX"/>
    <property type="match status" value="1"/>
</dbReference>
<accession>A0AAV6KJ55</accession>
<dbReference type="Proteomes" id="UP000823749">
    <property type="component" value="Chromosome 4"/>
</dbReference>
<reference evidence="9" key="1">
    <citation type="submission" date="2020-08" db="EMBL/GenBank/DDBJ databases">
        <title>Plant Genome Project.</title>
        <authorList>
            <person name="Zhang R.-G."/>
        </authorList>
    </citation>
    <scope>NUCLEOTIDE SEQUENCE</scope>
    <source>
        <strain evidence="9">WSP0</strain>
        <tissue evidence="9">Leaf</tissue>
    </source>
</reference>
<dbReference type="Pfam" id="PF14803">
    <property type="entry name" value="Zn_ribbon_Nudix"/>
    <property type="match status" value="1"/>
</dbReference>
<evidence type="ECO:0000256" key="1">
    <source>
        <dbReference type="ARBA" id="ARBA00004167"/>
    </source>
</evidence>
<proteinExistence type="inferred from homology"/>
<dbReference type="InterPro" id="IPR000086">
    <property type="entry name" value="NUDIX_hydrolase_dom"/>
</dbReference>
<dbReference type="AlphaFoldDB" id="A0AAV6KJ55"/>
<evidence type="ECO:0000256" key="5">
    <source>
        <dbReference type="ARBA" id="ARBA00022968"/>
    </source>
</evidence>
<dbReference type="GO" id="GO:0016413">
    <property type="term" value="F:O-acetyltransferase activity"/>
    <property type="evidence" value="ECO:0007669"/>
    <property type="project" value="InterPro"/>
</dbReference>
<gene>
    <name evidence="9" type="ORF">RHGRI_010436</name>
</gene>
<evidence type="ECO:0000259" key="8">
    <source>
        <dbReference type="PROSITE" id="PS51462"/>
    </source>
</evidence>
<comment type="caution">
    <text evidence="9">The sequence shown here is derived from an EMBL/GenBank/DDBJ whole genome shotgun (WGS) entry which is preliminary data.</text>
</comment>
<comment type="subcellular location">
    <subcellularLocation>
        <location evidence="1">Membrane</location>
        <topology evidence="1">Single-pass membrane protein</topology>
    </subcellularLocation>
</comment>
<dbReference type="PROSITE" id="PS51462">
    <property type="entry name" value="NUDIX"/>
    <property type="match status" value="1"/>
</dbReference>
<dbReference type="SUPFAM" id="SSF55811">
    <property type="entry name" value="Nudix"/>
    <property type="match status" value="1"/>
</dbReference>
<keyword evidence="10" id="KW-1185">Reference proteome</keyword>
<dbReference type="Pfam" id="PF13839">
    <property type="entry name" value="PC-Esterase"/>
    <property type="match status" value="1"/>
</dbReference>
<keyword evidence="5" id="KW-0735">Signal-anchor</keyword>
<name>A0AAV6KJ55_9ERIC</name>
<comment type="similarity">
    <text evidence="2">Belongs to the PC-esterase family. TBL subfamily.</text>
</comment>
<dbReference type="PANTHER" id="PTHR32285">
    <property type="entry name" value="PROTEIN TRICHOME BIREFRINGENCE-LIKE 9-RELATED"/>
    <property type="match status" value="1"/>
</dbReference>
<dbReference type="InterPro" id="IPR015797">
    <property type="entry name" value="NUDIX_hydrolase-like_dom_sf"/>
</dbReference>
<evidence type="ECO:0000256" key="4">
    <source>
        <dbReference type="ARBA" id="ARBA00022801"/>
    </source>
</evidence>
<dbReference type="InterPro" id="IPR025846">
    <property type="entry name" value="TBL_N"/>
</dbReference>
<keyword evidence="4" id="KW-0378">Hydrolase</keyword>
<dbReference type="Pfam" id="PF00293">
    <property type="entry name" value="NUDIX"/>
    <property type="match status" value="1"/>
</dbReference>
<evidence type="ECO:0000256" key="6">
    <source>
        <dbReference type="ARBA" id="ARBA00022989"/>
    </source>
</evidence>
<dbReference type="PANTHER" id="PTHR32285:SF13">
    <property type="entry name" value="TRICHOME BIREFRINGENCE-LIKE N-TERMINAL DOMAIN-CONTAINING PROTEIN"/>
    <property type="match status" value="1"/>
</dbReference>
<dbReference type="InterPro" id="IPR026057">
    <property type="entry name" value="TBL_C"/>
</dbReference>
<dbReference type="Gene3D" id="2.20.70.10">
    <property type="match status" value="1"/>
</dbReference>
<keyword evidence="3" id="KW-0812">Transmembrane</keyword>
<protein>
    <recommendedName>
        <fullName evidence="8">Nudix hydrolase domain-containing protein</fullName>
    </recommendedName>
</protein>
<dbReference type="InterPro" id="IPR029962">
    <property type="entry name" value="TBL"/>
</dbReference>
<dbReference type="GO" id="GO:0016787">
    <property type="term" value="F:hydrolase activity"/>
    <property type="evidence" value="ECO:0007669"/>
    <property type="project" value="UniProtKB-KW"/>
</dbReference>
<dbReference type="GO" id="GO:0016020">
    <property type="term" value="C:membrane"/>
    <property type="evidence" value="ECO:0007669"/>
    <property type="project" value="UniProtKB-SubCell"/>
</dbReference>
<evidence type="ECO:0000256" key="3">
    <source>
        <dbReference type="ARBA" id="ARBA00022692"/>
    </source>
</evidence>